<dbReference type="InterPro" id="IPR016181">
    <property type="entry name" value="Acyl_CoA_acyltransferase"/>
</dbReference>
<gene>
    <name evidence="2" type="ORF">FK004_07345</name>
</gene>
<evidence type="ECO:0000313" key="3">
    <source>
        <dbReference type="Proteomes" id="UP000244677"/>
    </source>
</evidence>
<dbReference type="InterPro" id="IPR000182">
    <property type="entry name" value="GNAT_dom"/>
</dbReference>
<dbReference type="PROSITE" id="PS51186">
    <property type="entry name" value="GNAT"/>
    <property type="match status" value="1"/>
</dbReference>
<dbReference type="Proteomes" id="UP000244677">
    <property type="component" value="Chromosome"/>
</dbReference>
<dbReference type="EMBL" id="CP020919">
    <property type="protein sequence ID" value="AWG25061.1"/>
    <property type="molecule type" value="Genomic_DNA"/>
</dbReference>
<dbReference type="Pfam" id="PF13302">
    <property type="entry name" value="Acetyltransf_3"/>
    <property type="match status" value="1"/>
</dbReference>
<proteinExistence type="predicted"/>
<reference evidence="2 3" key="1">
    <citation type="submission" date="2017-04" db="EMBL/GenBank/DDBJ databases">
        <title>Complete genome sequence of Flavobacterium kingsejong AJ004.</title>
        <authorList>
            <person name="Lee P.C."/>
        </authorList>
    </citation>
    <scope>NUCLEOTIDE SEQUENCE [LARGE SCALE GENOMIC DNA]</scope>
    <source>
        <strain evidence="2 3">AJ004</strain>
    </source>
</reference>
<name>A0A2S1LN19_9FLAO</name>
<protein>
    <recommendedName>
        <fullName evidence="1">N-acetyltransferase domain-containing protein</fullName>
    </recommendedName>
</protein>
<dbReference type="KEGG" id="fki:FK004_07345"/>
<dbReference type="Gene3D" id="3.40.630.30">
    <property type="match status" value="1"/>
</dbReference>
<dbReference type="AlphaFoldDB" id="A0A2S1LN19"/>
<evidence type="ECO:0000259" key="1">
    <source>
        <dbReference type="PROSITE" id="PS51186"/>
    </source>
</evidence>
<sequence>MHPFPELNTEHLILNKFGSSDIPELLAIFKDPVYAQRTLNIPYPYTEADGIAWSRHIHEQFLLGNHYSFAIRQKGDPKLIGSIALMINQRFDRGELGYWLAKEYWNKGYMTEATKAIIQFGFEILQLNKILATHLTINPASGAVMLKCGMVWEAELKQHTKKGTVYHDHIQYRILKSDYLKNS</sequence>
<feature type="domain" description="N-acetyltransferase" evidence="1">
    <location>
        <begin position="12"/>
        <end position="171"/>
    </location>
</feature>
<dbReference type="SUPFAM" id="SSF55729">
    <property type="entry name" value="Acyl-CoA N-acyltransferases (Nat)"/>
    <property type="match status" value="1"/>
</dbReference>
<evidence type="ECO:0000313" key="2">
    <source>
        <dbReference type="EMBL" id="AWG25061.1"/>
    </source>
</evidence>
<dbReference type="OrthoDB" id="9811523at2"/>
<keyword evidence="3" id="KW-1185">Reference proteome</keyword>
<dbReference type="PANTHER" id="PTHR43792">
    <property type="entry name" value="GNAT FAMILY, PUTATIVE (AFU_ORTHOLOGUE AFUA_3G00765)-RELATED-RELATED"/>
    <property type="match status" value="1"/>
</dbReference>
<dbReference type="RefSeq" id="WP_108736665.1">
    <property type="nucleotide sequence ID" value="NZ_CP020919.1"/>
</dbReference>
<dbReference type="GO" id="GO:0016747">
    <property type="term" value="F:acyltransferase activity, transferring groups other than amino-acyl groups"/>
    <property type="evidence" value="ECO:0007669"/>
    <property type="project" value="InterPro"/>
</dbReference>
<organism evidence="2 3">
    <name type="scientific">Flavobacterium kingsejongi</name>
    <dbReference type="NCBI Taxonomy" id="1678728"/>
    <lineage>
        <taxon>Bacteria</taxon>
        <taxon>Pseudomonadati</taxon>
        <taxon>Bacteroidota</taxon>
        <taxon>Flavobacteriia</taxon>
        <taxon>Flavobacteriales</taxon>
        <taxon>Flavobacteriaceae</taxon>
        <taxon>Flavobacterium</taxon>
    </lineage>
</organism>
<accession>A0A2S1LN19</accession>
<dbReference type="InterPro" id="IPR051531">
    <property type="entry name" value="N-acetyltransferase"/>
</dbReference>